<evidence type="ECO:0000256" key="1">
    <source>
        <dbReference type="SAM" id="MobiDB-lite"/>
    </source>
</evidence>
<reference evidence="2" key="2">
    <citation type="submission" date="2013-10" db="EMBL/GenBank/DDBJ databases">
        <authorList>
            <person name="Aslett M."/>
        </authorList>
    </citation>
    <scope>NUCLEOTIDE SEQUENCE [LARGE SCALE GENOMIC DNA]</scope>
    <source>
        <strain evidence="2">Houghton</strain>
    </source>
</reference>
<evidence type="ECO:0000313" key="3">
    <source>
        <dbReference type="Proteomes" id="UP000030750"/>
    </source>
</evidence>
<protein>
    <submittedName>
        <fullName evidence="2">Uncharacterized protein</fullName>
    </submittedName>
</protein>
<sequence length="132" mass="12371">MSNTPSCPPQQRSSKQQFAAAVEGLPVVASATFIQGECKQIVCEGVAAAAAAAAADTAADAAAAADTAAAGGGEDTAADAAAAADTAAAGGGEAAGAAAAAAGEQKGEDMKYLISNSLTAAEKSIVPFLAAA</sequence>
<proteinExistence type="predicted"/>
<dbReference type="EMBL" id="HG711014">
    <property type="protein sequence ID" value="CDJ48182.1"/>
    <property type="molecule type" value="Genomic_DNA"/>
</dbReference>
<dbReference type="VEuPathDB" id="ToxoDB:EBH_0044910"/>
<accession>U6LCK7</accession>
<dbReference type="AlphaFoldDB" id="U6LCK7"/>
<organism evidence="2 3">
    <name type="scientific">Eimeria brunetti</name>
    <dbReference type="NCBI Taxonomy" id="51314"/>
    <lineage>
        <taxon>Eukaryota</taxon>
        <taxon>Sar</taxon>
        <taxon>Alveolata</taxon>
        <taxon>Apicomplexa</taxon>
        <taxon>Conoidasida</taxon>
        <taxon>Coccidia</taxon>
        <taxon>Eucoccidiorida</taxon>
        <taxon>Eimeriorina</taxon>
        <taxon>Eimeriidae</taxon>
        <taxon>Eimeria</taxon>
    </lineage>
</organism>
<name>U6LCK7_9EIME</name>
<reference evidence="2" key="1">
    <citation type="submission" date="2013-10" db="EMBL/GenBank/DDBJ databases">
        <title>Genomic analysis of the causative agents of coccidiosis in chickens.</title>
        <authorList>
            <person name="Reid A.J."/>
            <person name="Blake D."/>
            <person name="Billington K."/>
            <person name="Browne H."/>
            <person name="Dunn M."/>
            <person name="Hung S."/>
            <person name="Kawahara F."/>
            <person name="Miranda-Saavedra D."/>
            <person name="Mourier T."/>
            <person name="Nagra H."/>
            <person name="Otto T.D."/>
            <person name="Rawlings N."/>
            <person name="Sanchez A."/>
            <person name="Sanders M."/>
            <person name="Subramaniam C."/>
            <person name="Tay Y."/>
            <person name="Dear P."/>
            <person name="Doerig C."/>
            <person name="Gruber A."/>
            <person name="Parkinson J."/>
            <person name="Shirley M."/>
            <person name="Wan K.L."/>
            <person name="Berriman M."/>
            <person name="Tomley F."/>
            <person name="Pain A."/>
        </authorList>
    </citation>
    <scope>NUCLEOTIDE SEQUENCE [LARGE SCALE GENOMIC DNA]</scope>
    <source>
        <strain evidence="2">Houghton</strain>
    </source>
</reference>
<dbReference type="OrthoDB" id="346281at2759"/>
<keyword evidence="3" id="KW-1185">Reference proteome</keyword>
<gene>
    <name evidence="2" type="ORF">EBH_0044910</name>
</gene>
<feature type="region of interest" description="Disordered" evidence="1">
    <location>
        <begin position="64"/>
        <end position="84"/>
    </location>
</feature>
<feature type="non-terminal residue" evidence="2">
    <location>
        <position position="132"/>
    </location>
</feature>
<dbReference type="Proteomes" id="UP000030750">
    <property type="component" value="Unassembled WGS sequence"/>
</dbReference>
<evidence type="ECO:0000313" key="2">
    <source>
        <dbReference type="EMBL" id="CDJ48182.1"/>
    </source>
</evidence>